<sequence>AIDCVFYALEDHTITGQLKAVDPDHDPLVFTLINTAAKGTMTLTHPSTGEFVYIPFDHENGRDDLTFQVSDAQLASNTATISMILTPVNDPPEVFSQEMETPENTPLSITLTGTDIDHDVLHFEIISWPVNGMLTGANAHWIYTPTTDYWGIDHFEFVAKDQSSESSQGTIQIRVGVPEADIYVAEDQSVNIVDVLGFQPTIATAPENGSLQQWLYTPHADFNGFDRLGYTWQGSDIQEAIIYIKPVNDPPQILATTPDQLALDEDHSATLHVNVHDVDHELKELRCEIVESARHGQLAVSQMAISYVPVAHYFGKDNFTYRITDGLSYESKQVTITIQPVNDPPIAKALNLEMMEDQSIELPFSATDIEQNALSYSIEMPPEHGKITDNQYWPDENFWGWDQMTYV</sequence>
<evidence type="ECO:0008006" key="3">
    <source>
        <dbReference type="Google" id="ProtNLM"/>
    </source>
</evidence>
<dbReference type="EMBL" id="ATBP01002435">
    <property type="protein sequence ID" value="ETR65862.1"/>
    <property type="molecule type" value="Genomic_DNA"/>
</dbReference>
<name>A0A1V1NTE2_9BACT</name>
<feature type="non-terminal residue" evidence="1">
    <location>
        <position position="1"/>
    </location>
</feature>
<feature type="non-terminal residue" evidence="1">
    <location>
        <position position="407"/>
    </location>
</feature>
<dbReference type="PANTHER" id="PTHR45739:SF1">
    <property type="entry name" value="EXTRACELLULAR MATRIX ORGANIZING PROTEIN FRAS1"/>
    <property type="match status" value="1"/>
</dbReference>
<protein>
    <recommendedName>
        <fullName evidence="3">Tandem-95 repeat protein</fullName>
    </recommendedName>
</protein>
<accession>A0A1V1NTE2</accession>
<proteinExistence type="predicted"/>
<dbReference type="InterPro" id="IPR051561">
    <property type="entry name" value="FRAS1_ECM"/>
</dbReference>
<dbReference type="GO" id="GO:0009653">
    <property type="term" value="P:anatomical structure morphogenesis"/>
    <property type="evidence" value="ECO:0007669"/>
    <property type="project" value="TreeGrafter"/>
</dbReference>
<dbReference type="Pfam" id="PF17963">
    <property type="entry name" value="Big_9"/>
    <property type="match status" value="4"/>
</dbReference>
<evidence type="ECO:0000313" key="1">
    <source>
        <dbReference type="EMBL" id="ETR65862.1"/>
    </source>
</evidence>
<dbReference type="AlphaFoldDB" id="A0A1V1NTE2"/>
<dbReference type="NCBIfam" id="NF012211">
    <property type="entry name" value="tand_rpt_95"/>
    <property type="match status" value="3"/>
</dbReference>
<dbReference type="Gene3D" id="2.60.40.3440">
    <property type="match status" value="1"/>
</dbReference>
<dbReference type="PANTHER" id="PTHR45739">
    <property type="entry name" value="MATRIX PROTEIN, PUTATIVE-RELATED"/>
    <property type="match status" value="1"/>
</dbReference>
<reference evidence="2" key="1">
    <citation type="submission" date="2012-11" db="EMBL/GenBank/DDBJ databases">
        <authorList>
            <person name="Lucero-Rivera Y.E."/>
            <person name="Tovar-Ramirez D."/>
        </authorList>
    </citation>
    <scope>NUCLEOTIDE SEQUENCE [LARGE SCALE GENOMIC DNA]</scope>
    <source>
        <strain evidence="2">Araruama</strain>
    </source>
</reference>
<organism evidence="1 2">
    <name type="scientific">Candidatus Magnetoglobus multicellularis str. Araruama</name>
    <dbReference type="NCBI Taxonomy" id="890399"/>
    <lineage>
        <taxon>Bacteria</taxon>
        <taxon>Pseudomonadati</taxon>
        <taxon>Thermodesulfobacteriota</taxon>
        <taxon>Desulfobacteria</taxon>
        <taxon>Desulfobacterales</taxon>
        <taxon>Desulfobacteraceae</taxon>
        <taxon>Candidatus Magnetoglobus</taxon>
    </lineage>
</organism>
<evidence type="ECO:0000313" key="2">
    <source>
        <dbReference type="Proteomes" id="UP000189670"/>
    </source>
</evidence>
<dbReference type="Gene3D" id="2.60.40.2810">
    <property type="match status" value="1"/>
</dbReference>
<dbReference type="Proteomes" id="UP000189670">
    <property type="component" value="Unassembled WGS sequence"/>
</dbReference>
<gene>
    <name evidence="1" type="ORF">OMM_13605</name>
</gene>
<comment type="caution">
    <text evidence="1">The sequence shown here is derived from an EMBL/GenBank/DDBJ whole genome shotgun (WGS) entry which is preliminary data.</text>
</comment>